<evidence type="ECO:0000256" key="4">
    <source>
        <dbReference type="ARBA" id="ARBA00022857"/>
    </source>
</evidence>
<comment type="caution">
    <text evidence="8">The sequence shown here is derived from an EMBL/GenBank/DDBJ whole genome shotgun (WGS) entry which is preliminary data.</text>
</comment>
<evidence type="ECO:0000256" key="6">
    <source>
        <dbReference type="RuleBase" id="RU361177"/>
    </source>
</evidence>
<dbReference type="AlphaFoldDB" id="A0AAE0GP98"/>
<keyword evidence="9" id="KW-1185">Reference proteome</keyword>
<dbReference type="InterPro" id="IPR020946">
    <property type="entry name" value="Flavin_mOase-like"/>
</dbReference>
<comment type="similarity">
    <text evidence="1 6">Belongs to the FMO family.</text>
</comment>
<organism evidence="8 9">
    <name type="scientific">Cymbomonas tetramitiformis</name>
    <dbReference type="NCBI Taxonomy" id="36881"/>
    <lineage>
        <taxon>Eukaryota</taxon>
        <taxon>Viridiplantae</taxon>
        <taxon>Chlorophyta</taxon>
        <taxon>Pyramimonadophyceae</taxon>
        <taxon>Pyramimonadales</taxon>
        <taxon>Pyramimonadaceae</taxon>
        <taxon>Cymbomonas</taxon>
    </lineage>
</organism>
<accession>A0AAE0GP98</accession>
<reference evidence="8 9" key="1">
    <citation type="journal article" date="2015" name="Genome Biol. Evol.">
        <title>Comparative Genomics of a Bacterivorous Green Alga Reveals Evolutionary Causalities and Consequences of Phago-Mixotrophic Mode of Nutrition.</title>
        <authorList>
            <person name="Burns J.A."/>
            <person name="Paasch A."/>
            <person name="Narechania A."/>
            <person name="Kim E."/>
        </authorList>
    </citation>
    <scope>NUCLEOTIDE SEQUENCE [LARGE SCALE GENOMIC DNA]</scope>
    <source>
        <strain evidence="8 9">PLY_AMNH</strain>
    </source>
</reference>
<dbReference type="GO" id="GO:0004499">
    <property type="term" value="F:N,N-dimethylaniline monooxygenase activity"/>
    <property type="evidence" value="ECO:0007669"/>
    <property type="project" value="InterPro"/>
</dbReference>
<protein>
    <recommendedName>
        <fullName evidence="6">Flavin-containing monooxygenase</fullName>
        <ecNumber evidence="6">1.-.-.-</ecNumber>
    </recommendedName>
</protein>
<feature type="transmembrane region" description="Helical" evidence="7">
    <location>
        <begin position="508"/>
        <end position="529"/>
    </location>
</feature>
<dbReference type="InterPro" id="IPR000960">
    <property type="entry name" value="Flavin_mOase"/>
</dbReference>
<keyword evidence="5 6" id="KW-0560">Oxidoreductase</keyword>
<dbReference type="InterPro" id="IPR036188">
    <property type="entry name" value="FAD/NAD-bd_sf"/>
</dbReference>
<feature type="transmembrane region" description="Helical" evidence="7">
    <location>
        <begin position="535"/>
        <end position="555"/>
    </location>
</feature>
<evidence type="ECO:0000256" key="3">
    <source>
        <dbReference type="ARBA" id="ARBA00022827"/>
    </source>
</evidence>
<keyword evidence="2 6" id="KW-0285">Flavoprotein</keyword>
<dbReference type="Gene3D" id="3.50.50.60">
    <property type="entry name" value="FAD/NAD(P)-binding domain"/>
    <property type="match status" value="1"/>
</dbReference>
<comment type="cofactor">
    <cofactor evidence="6">
        <name>FAD</name>
        <dbReference type="ChEBI" id="CHEBI:57692"/>
    </cofactor>
</comment>
<dbReference type="InterPro" id="IPR050346">
    <property type="entry name" value="FMO-like"/>
</dbReference>
<name>A0AAE0GP98_9CHLO</name>
<evidence type="ECO:0000313" key="9">
    <source>
        <dbReference type="Proteomes" id="UP001190700"/>
    </source>
</evidence>
<sequence length="578" mass="64493">MPASDNITFPTQPKKVVQVIISVITFTVLNVWLVWLWIATQILARPLEFYRHLHNGAFGPVPSDPLKEPGLVSKLLKKRVAVIGAGPSGIAAVRECRAFGHDCECFEKASSFGGVFRSYTYKGGQFTSSNFMTAFSAFPLSSRDLPARQLGWQEYLDYLSDYIDFFGIRHHFRFNVEVVKAVFCRKSATWNLTFRDSKGLVWSSEYDHLMVCAGLSSRPKVPRWRGRELFKGSVIHSSAFKDAAAFMGKRVVVVGLGESGSDISALLAPQAEKVLITARNGPGALIPRLAAGVPTDVDTCRAYHSLPRDWFPTAPNTGALWHQVKIILEDLFASPSDETARQRVQQVKPTTFSPFRHASTKSTRFVGAIVEGGAVYRESEVDHIDEVSVTLKDGTCFCCDAIIACTGYEPAMPWLPEDLCSLHPRDLYKHAIHPKYRDSLAFIGWVRPSVGSIPPLSEMQSRYFALLISGLRALPPVDVLENLILRDRQKEEWQFPYDCHSKPALTDFFGMLTSLAALVGSSPPMAWLFFHDPVLWFYILVGPLVSAQFTLFDYVDTGFGTTVAKLIKVLEELDIFHV</sequence>
<evidence type="ECO:0000256" key="1">
    <source>
        <dbReference type="ARBA" id="ARBA00009183"/>
    </source>
</evidence>
<gene>
    <name evidence="8" type="ORF">CYMTET_10556</name>
</gene>
<feature type="transmembrane region" description="Helical" evidence="7">
    <location>
        <begin position="16"/>
        <end position="38"/>
    </location>
</feature>
<dbReference type="Proteomes" id="UP001190700">
    <property type="component" value="Unassembled WGS sequence"/>
</dbReference>
<keyword evidence="4" id="KW-0521">NADP</keyword>
<dbReference type="GO" id="GO:0050660">
    <property type="term" value="F:flavin adenine dinucleotide binding"/>
    <property type="evidence" value="ECO:0007669"/>
    <property type="project" value="InterPro"/>
</dbReference>
<proteinExistence type="inferred from homology"/>
<keyword evidence="3 6" id="KW-0274">FAD</keyword>
<evidence type="ECO:0000256" key="5">
    <source>
        <dbReference type="ARBA" id="ARBA00023002"/>
    </source>
</evidence>
<keyword evidence="7" id="KW-1133">Transmembrane helix</keyword>
<dbReference type="Pfam" id="PF00743">
    <property type="entry name" value="FMO-like"/>
    <property type="match status" value="1"/>
</dbReference>
<dbReference type="EMBL" id="LGRX02003757">
    <property type="protein sequence ID" value="KAK3281667.1"/>
    <property type="molecule type" value="Genomic_DNA"/>
</dbReference>
<evidence type="ECO:0000313" key="8">
    <source>
        <dbReference type="EMBL" id="KAK3281667.1"/>
    </source>
</evidence>
<evidence type="ECO:0000256" key="2">
    <source>
        <dbReference type="ARBA" id="ARBA00022630"/>
    </source>
</evidence>
<evidence type="ECO:0000256" key="7">
    <source>
        <dbReference type="SAM" id="Phobius"/>
    </source>
</evidence>
<keyword evidence="6" id="KW-0503">Monooxygenase</keyword>
<dbReference type="GO" id="GO:0050661">
    <property type="term" value="F:NADP binding"/>
    <property type="evidence" value="ECO:0007669"/>
    <property type="project" value="InterPro"/>
</dbReference>
<dbReference type="SUPFAM" id="SSF51905">
    <property type="entry name" value="FAD/NAD(P)-binding domain"/>
    <property type="match status" value="2"/>
</dbReference>
<dbReference type="EC" id="1.-.-.-" evidence="6"/>
<dbReference type="PRINTS" id="PR00370">
    <property type="entry name" value="FMOXYGENASE"/>
</dbReference>
<keyword evidence="7" id="KW-0812">Transmembrane</keyword>
<keyword evidence="7" id="KW-0472">Membrane</keyword>
<dbReference type="PIRSF" id="PIRSF000332">
    <property type="entry name" value="FMO"/>
    <property type="match status" value="1"/>
</dbReference>
<dbReference type="PANTHER" id="PTHR23023">
    <property type="entry name" value="DIMETHYLANILINE MONOOXYGENASE"/>
    <property type="match status" value="1"/>
</dbReference>